<keyword evidence="7" id="KW-1185">Reference proteome</keyword>
<proteinExistence type="predicted"/>
<keyword evidence="2 4" id="KW-0238">DNA-binding</keyword>
<dbReference type="RefSeq" id="WP_246006216.1">
    <property type="nucleotide sequence ID" value="NZ_RKRA01000001.1"/>
</dbReference>
<evidence type="ECO:0000256" key="3">
    <source>
        <dbReference type="ARBA" id="ARBA00023163"/>
    </source>
</evidence>
<gene>
    <name evidence="6" type="ORF">EDD32_3656</name>
</gene>
<dbReference type="Proteomes" id="UP000280726">
    <property type="component" value="Unassembled WGS sequence"/>
</dbReference>
<sequence length="204" mass="22300">MTVEPAAGRRELNKARTRQALLDAVKELSRERGVDRVTVDDIADRAGVSRRTFFNYFAGIEGAVAEATAAPVQRLVEAFLRQPRAGDPLAAIIAAVRESPVDEGLLGWQPADPAAAEDAAGHRAHLRLWQHHEDWLAGVLAERLDDDDPLRARTLAATVMTLFETVERSWRVRSAGMSDADAVALFNADLTCALEHARAGWRTA</sequence>
<keyword evidence="3" id="KW-0804">Transcription</keyword>
<dbReference type="Gene3D" id="1.10.357.10">
    <property type="entry name" value="Tetracycline Repressor, domain 2"/>
    <property type="match status" value="1"/>
</dbReference>
<feature type="domain" description="HTH tetR-type" evidence="5">
    <location>
        <begin position="15"/>
        <end position="75"/>
    </location>
</feature>
<dbReference type="AlphaFoldDB" id="A0A3N4ZA18"/>
<reference evidence="6 7" key="1">
    <citation type="submission" date="2018-11" db="EMBL/GenBank/DDBJ databases">
        <title>Sequencing the genomes of 1000 actinobacteria strains.</title>
        <authorList>
            <person name="Klenk H.-P."/>
        </authorList>
    </citation>
    <scope>NUCLEOTIDE SEQUENCE [LARGE SCALE GENOMIC DNA]</scope>
    <source>
        <strain evidence="6 7">DSM 14418</strain>
    </source>
</reference>
<dbReference type="Pfam" id="PF00440">
    <property type="entry name" value="TetR_N"/>
    <property type="match status" value="1"/>
</dbReference>
<dbReference type="PROSITE" id="PS50977">
    <property type="entry name" value="HTH_TETR_2"/>
    <property type="match status" value="1"/>
</dbReference>
<dbReference type="InterPro" id="IPR001647">
    <property type="entry name" value="HTH_TetR"/>
</dbReference>
<evidence type="ECO:0000256" key="1">
    <source>
        <dbReference type="ARBA" id="ARBA00023015"/>
    </source>
</evidence>
<dbReference type="InterPro" id="IPR050109">
    <property type="entry name" value="HTH-type_TetR-like_transc_reg"/>
</dbReference>
<evidence type="ECO:0000256" key="2">
    <source>
        <dbReference type="ARBA" id="ARBA00023125"/>
    </source>
</evidence>
<dbReference type="PRINTS" id="PR00455">
    <property type="entry name" value="HTHTETR"/>
</dbReference>
<organism evidence="6 7">
    <name type="scientific">Georgenia muralis</name>
    <dbReference type="NCBI Taxonomy" id="154117"/>
    <lineage>
        <taxon>Bacteria</taxon>
        <taxon>Bacillati</taxon>
        <taxon>Actinomycetota</taxon>
        <taxon>Actinomycetes</taxon>
        <taxon>Micrococcales</taxon>
        <taxon>Bogoriellaceae</taxon>
        <taxon>Georgenia</taxon>
    </lineage>
</organism>
<accession>A0A3N4ZA18</accession>
<dbReference type="GO" id="GO:0000976">
    <property type="term" value="F:transcription cis-regulatory region binding"/>
    <property type="evidence" value="ECO:0007669"/>
    <property type="project" value="TreeGrafter"/>
</dbReference>
<feature type="DNA-binding region" description="H-T-H motif" evidence="4">
    <location>
        <begin position="38"/>
        <end position="57"/>
    </location>
</feature>
<keyword evidence="1" id="KW-0805">Transcription regulation</keyword>
<protein>
    <submittedName>
        <fullName evidence="6">TetR family transcriptional regulator</fullName>
    </submittedName>
</protein>
<dbReference type="PANTHER" id="PTHR30055:SF238">
    <property type="entry name" value="MYCOFACTOCIN BIOSYNTHESIS TRANSCRIPTIONAL REGULATOR MFTR-RELATED"/>
    <property type="match status" value="1"/>
</dbReference>
<name>A0A3N4ZA18_9MICO</name>
<dbReference type="SUPFAM" id="SSF46689">
    <property type="entry name" value="Homeodomain-like"/>
    <property type="match status" value="1"/>
</dbReference>
<comment type="caution">
    <text evidence="6">The sequence shown here is derived from an EMBL/GenBank/DDBJ whole genome shotgun (WGS) entry which is preliminary data.</text>
</comment>
<dbReference type="GO" id="GO:0003700">
    <property type="term" value="F:DNA-binding transcription factor activity"/>
    <property type="evidence" value="ECO:0007669"/>
    <property type="project" value="TreeGrafter"/>
</dbReference>
<evidence type="ECO:0000259" key="5">
    <source>
        <dbReference type="PROSITE" id="PS50977"/>
    </source>
</evidence>
<dbReference type="EMBL" id="RKRA01000001">
    <property type="protein sequence ID" value="RPF29097.1"/>
    <property type="molecule type" value="Genomic_DNA"/>
</dbReference>
<evidence type="ECO:0000313" key="6">
    <source>
        <dbReference type="EMBL" id="RPF29097.1"/>
    </source>
</evidence>
<dbReference type="InterPro" id="IPR009057">
    <property type="entry name" value="Homeodomain-like_sf"/>
</dbReference>
<evidence type="ECO:0000256" key="4">
    <source>
        <dbReference type="PROSITE-ProRule" id="PRU00335"/>
    </source>
</evidence>
<dbReference type="PANTHER" id="PTHR30055">
    <property type="entry name" value="HTH-TYPE TRANSCRIPTIONAL REGULATOR RUTR"/>
    <property type="match status" value="1"/>
</dbReference>
<evidence type="ECO:0000313" key="7">
    <source>
        <dbReference type="Proteomes" id="UP000280726"/>
    </source>
</evidence>